<dbReference type="GO" id="GO:0046033">
    <property type="term" value="P:AMP metabolic process"/>
    <property type="evidence" value="ECO:0007669"/>
    <property type="project" value="UniProtKB-UniRule"/>
</dbReference>
<comment type="function">
    <text evidence="7">Involved in maintaining the homeostasis of cellular nucleotides by catalyzing the interconversion of nucleoside phosphates. Has GTP:AMP phosphotransferase and ITP:AMP phosphotransferase activities.</text>
</comment>
<keyword evidence="6 7" id="KW-0342">GTP-binding</keyword>
<dbReference type="GO" id="GO:0046041">
    <property type="term" value="P:ITP metabolic process"/>
    <property type="evidence" value="ECO:0007669"/>
    <property type="project" value="UniProtKB-UniRule"/>
</dbReference>
<feature type="binding site" evidence="7">
    <location>
        <position position="125"/>
    </location>
    <ligand>
        <name>GTP</name>
        <dbReference type="ChEBI" id="CHEBI:37565"/>
    </ligand>
</feature>
<dbReference type="PANTHER" id="PTHR23359">
    <property type="entry name" value="NUCLEOTIDE KINASE"/>
    <property type="match status" value="1"/>
</dbReference>
<dbReference type="EC" id="2.7.4.10" evidence="7"/>
<feature type="binding site" evidence="7">
    <location>
        <position position="158"/>
    </location>
    <ligand>
        <name>AMP</name>
        <dbReference type="ChEBI" id="CHEBI:456215"/>
    </ligand>
</feature>
<keyword evidence="10" id="KW-1185">Reference proteome</keyword>
<evidence type="ECO:0000256" key="6">
    <source>
        <dbReference type="ARBA" id="ARBA00023134"/>
    </source>
</evidence>
<dbReference type="GO" id="GO:0005759">
    <property type="term" value="C:mitochondrial matrix"/>
    <property type="evidence" value="ECO:0007669"/>
    <property type="project" value="UniProtKB-SubCell"/>
</dbReference>
<evidence type="ECO:0000256" key="5">
    <source>
        <dbReference type="ARBA" id="ARBA00023128"/>
    </source>
</evidence>
<feature type="region of interest" description="NMPbind" evidence="7">
    <location>
        <begin position="34"/>
        <end position="63"/>
    </location>
</feature>
<evidence type="ECO:0000256" key="4">
    <source>
        <dbReference type="ARBA" id="ARBA00022777"/>
    </source>
</evidence>
<feature type="binding site" evidence="7">
    <location>
        <position position="95"/>
    </location>
    <ligand>
        <name>AMP</name>
        <dbReference type="ChEBI" id="CHEBI:456215"/>
    </ligand>
</feature>
<feature type="binding site" evidence="7">
    <location>
        <position position="35"/>
    </location>
    <ligand>
        <name>AMP</name>
        <dbReference type="ChEBI" id="CHEBI:456215"/>
    </ligand>
</feature>
<evidence type="ECO:0000256" key="1">
    <source>
        <dbReference type="ARBA" id="ARBA00004305"/>
    </source>
</evidence>
<feature type="binding site" evidence="7">
    <location>
        <begin position="14"/>
        <end position="19"/>
    </location>
    <ligand>
        <name>GTP</name>
        <dbReference type="ChEBI" id="CHEBI:37565"/>
    </ligand>
</feature>
<evidence type="ECO:0000256" key="7">
    <source>
        <dbReference type="HAMAP-Rule" id="MF_03169"/>
    </source>
</evidence>
<dbReference type="NCBIfam" id="TIGR01351">
    <property type="entry name" value="adk"/>
    <property type="match status" value="1"/>
</dbReference>
<accession>A0AAE1P497</accession>
<dbReference type="GO" id="GO:0046039">
    <property type="term" value="P:GTP metabolic process"/>
    <property type="evidence" value="ECO:0007669"/>
    <property type="project" value="UniProtKB-UniRule"/>
</dbReference>
<keyword evidence="3 7" id="KW-0547">Nucleotide-binding</keyword>
<dbReference type="FunFam" id="3.40.50.300:FF:000106">
    <property type="entry name" value="Adenylate kinase mitochondrial"/>
    <property type="match status" value="1"/>
</dbReference>
<feature type="domain" description="Adenylate kinase active site lid" evidence="8">
    <location>
        <begin position="125"/>
        <end position="160"/>
    </location>
</feature>
<dbReference type="PRINTS" id="PR00094">
    <property type="entry name" value="ADENYLTKNASE"/>
</dbReference>
<dbReference type="SUPFAM" id="SSF52540">
    <property type="entry name" value="P-loop containing nucleoside triphosphate hydrolases"/>
    <property type="match status" value="1"/>
</dbReference>
<feature type="binding site" evidence="7">
    <location>
        <position position="40"/>
    </location>
    <ligand>
        <name>AMP</name>
        <dbReference type="ChEBI" id="CHEBI:456215"/>
    </ligand>
</feature>
<gene>
    <name evidence="9" type="ORF">Pmani_027128</name>
</gene>
<name>A0AAE1P497_9EUCA</name>
<feature type="region of interest" description="LID" evidence="7">
    <location>
        <begin position="124"/>
        <end position="161"/>
    </location>
</feature>
<dbReference type="InterPro" id="IPR036193">
    <property type="entry name" value="ADK_active_lid_dom_sf"/>
</dbReference>
<dbReference type="Gene3D" id="3.40.50.300">
    <property type="entry name" value="P-loop containing nucleotide triphosphate hydrolases"/>
    <property type="match status" value="1"/>
</dbReference>
<dbReference type="InterPro" id="IPR006259">
    <property type="entry name" value="Adenyl_kin_sub"/>
</dbReference>
<dbReference type="GO" id="GO:0005525">
    <property type="term" value="F:GTP binding"/>
    <property type="evidence" value="ECO:0007669"/>
    <property type="project" value="UniProtKB-KW"/>
</dbReference>
<evidence type="ECO:0000313" key="10">
    <source>
        <dbReference type="Proteomes" id="UP001292094"/>
    </source>
</evidence>
<comment type="subunit">
    <text evidence="7">Monomer.</text>
</comment>
<dbReference type="GO" id="GO:0004017">
    <property type="term" value="F:AMP kinase activity"/>
    <property type="evidence" value="ECO:0007669"/>
    <property type="project" value="InterPro"/>
</dbReference>
<feature type="binding site" evidence="7">
    <location>
        <begin position="61"/>
        <end position="63"/>
    </location>
    <ligand>
        <name>AMP</name>
        <dbReference type="ChEBI" id="CHEBI:456215"/>
    </ligand>
</feature>
<dbReference type="EMBL" id="JAWZYT010003006">
    <property type="protein sequence ID" value="KAK4300674.1"/>
    <property type="molecule type" value="Genomic_DNA"/>
</dbReference>
<dbReference type="SUPFAM" id="SSF57774">
    <property type="entry name" value="Microbial and mitochondrial ADK, insert 'zinc finger' domain"/>
    <property type="match status" value="1"/>
</dbReference>
<evidence type="ECO:0000313" key="9">
    <source>
        <dbReference type="EMBL" id="KAK4300674.1"/>
    </source>
</evidence>
<reference evidence="9" key="1">
    <citation type="submission" date="2023-11" db="EMBL/GenBank/DDBJ databases">
        <title>Genome assemblies of two species of porcelain crab, Petrolisthes cinctipes and Petrolisthes manimaculis (Anomura: Porcellanidae).</title>
        <authorList>
            <person name="Angst P."/>
        </authorList>
    </citation>
    <scope>NUCLEOTIDE SEQUENCE</scope>
    <source>
        <strain evidence="9">PB745_02</strain>
        <tissue evidence="9">Gill</tissue>
    </source>
</reference>
<dbReference type="HAMAP" id="MF_00235">
    <property type="entry name" value="Adenylate_kinase_Adk"/>
    <property type="match status" value="1"/>
</dbReference>
<dbReference type="GO" id="GO:0006172">
    <property type="term" value="P:ADP biosynthetic process"/>
    <property type="evidence" value="ECO:0007669"/>
    <property type="project" value="UniProtKB-UniRule"/>
</dbReference>
<feature type="binding site" evidence="7">
    <location>
        <begin position="88"/>
        <end position="91"/>
    </location>
    <ligand>
        <name>AMP</name>
        <dbReference type="ChEBI" id="CHEBI:456215"/>
    </ligand>
</feature>
<comment type="catalytic activity">
    <reaction evidence="7">
        <text>a ribonucleoside 5'-triphosphate + AMP = a ribonucleoside 5'-diphosphate + ADP</text>
        <dbReference type="Rhea" id="RHEA:13749"/>
        <dbReference type="ChEBI" id="CHEBI:57930"/>
        <dbReference type="ChEBI" id="CHEBI:61557"/>
        <dbReference type="ChEBI" id="CHEBI:456215"/>
        <dbReference type="ChEBI" id="CHEBI:456216"/>
        <dbReference type="EC" id="2.7.4.10"/>
    </reaction>
</comment>
<dbReference type="CDD" id="cd01428">
    <property type="entry name" value="ADK"/>
    <property type="match status" value="1"/>
</dbReference>
<dbReference type="AlphaFoldDB" id="A0AAE1P497"/>
<comment type="subcellular location">
    <subcellularLocation>
        <location evidence="1 7">Mitochondrion matrix</location>
    </subcellularLocation>
</comment>
<dbReference type="InterPro" id="IPR000850">
    <property type="entry name" value="Adenylat/UMP-CMP_kin"/>
</dbReference>
<comment type="domain">
    <text evidence="7">Consists of three domains, a large central CORE domain and two small peripheral domains, NMPbind and LID, which undergo movements during catalysis. The LID domain closes over the site of phosphoryl transfer upon GTP binding. Assembling and dissambling the active center during each catalytic cycle provides an effective means to prevent GTP hydrolysis.</text>
</comment>
<protein>
    <recommendedName>
        <fullName evidence="7">GTP:AMP phosphotransferase, mitochondrial</fullName>
        <ecNumber evidence="7">2.7.4.10</ecNumber>
    </recommendedName>
    <alternativeName>
        <fullName evidence="7">Adenylate kinase 3</fullName>
        <shortName evidence="7">AK 3</shortName>
    </alternativeName>
</protein>
<dbReference type="InterPro" id="IPR028586">
    <property type="entry name" value="AK3/Ak4_mitochondrial"/>
</dbReference>
<evidence type="ECO:0000259" key="8">
    <source>
        <dbReference type="Pfam" id="PF05191"/>
    </source>
</evidence>
<dbReference type="Pfam" id="PF00406">
    <property type="entry name" value="ADK"/>
    <property type="match status" value="1"/>
</dbReference>
<proteinExistence type="inferred from homology"/>
<comment type="similarity">
    <text evidence="7">Belongs to the adenylate kinase family. AK3 subfamily.</text>
</comment>
<feature type="binding site" evidence="7">
    <location>
        <position position="198"/>
    </location>
    <ligand>
        <name>GTP</name>
        <dbReference type="ChEBI" id="CHEBI:37565"/>
    </ligand>
</feature>
<dbReference type="InterPro" id="IPR007862">
    <property type="entry name" value="Adenylate_kinase_lid-dom"/>
</dbReference>
<keyword evidence="2 7" id="KW-0808">Transferase</keyword>
<dbReference type="InterPro" id="IPR033690">
    <property type="entry name" value="Adenylat_kinase_CS"/>
</dbReference>
<keyword evidence="4 7" id="KW-0418">Kinase</keyword>
<sequence>MSKLFKIVMLGAPGSGKGTISSRIVRDFGLTHLASGDILRSHILNKTELGTTAQEYMKEGKLVPDDLMVDLIASELAGLKGTSWLLDGFPRTKPQAQALHQHQQLDMVLSLEVPDEVIIERIKGRWIHLPSGRTYHTEFKPPKVAGVDDVTGEALVQREDDRAESVSQRLKLYATNTNPVKDFYTQLGILQAFHGTESNEIWPRVHRFLQNHIPALGGPF</sequence>
<dbReference type="HAMAP" id="MF_03169">
    <property type="entry name" value="Adenylate_kinase_AK3"/>
    <property type="match status" value="1"/>
</dbReference>
<dbReference type="Pfam" id="PF05191">
    <property type="entry name" value="ADK_lid"/>
    <property type="match status" value="1"/>
</dbReference>
<keyword evidence="5 7" id="KW-0496">Mitochondrion</keyword>
<dbReference type="PROSITE" id="PS00113">
    <property type="entry name" value="ADENYLATE_KINASE"/>
    <property type="match status" value="1"/>
</dbReference>
<dbReference type="Proteomes" id="UP001292094">
    <property type="component" value="Unassembled WGS sequence"/>
</dbReference>
<evidence type="ECO:0000256" key="2">
    <source>
        <dbReference type="ARBA" id="ARBA00022679"/>
    </source>
</evidence>
<dbReference type="GO" id="GO:0005524">
    <property type="term" value="F:ATP binding"/>
    <property type="evidence" value="ECO:0007669"/>
    <property type="project" value="InterPro"/>
</dbReference>
<dbReference type="GO" id="GO:0046899">
    <property type="term" value="F:nucleoside triphosphate adenylate kinase activity"/>
    <property type="evidence" value="ECO:0007669"/>
    <property type="project" value="UniProtKB-UniRule"/>
</dbReference>
<feature type="binding site" evidence="7">
    <location>
        <position position="169"/>
    </location>
    <ligand>
        <name>AMP</name>
        <dbReference type="ChEBI" id="CHEBI:456215"/>
    </ligand>
</feature>
<dbReference type="InterPro" id="IPR027417">
    <property type="entry name" value="P-loop_NTPase"/>
</dbReference>
<comment type="caution">
    <text evidence="9">The sequence shown here is derived from an EMBL/GenBank/DDBJ whole genome shotgun (WGS) entry which is preliminary data.</text>
</comment>
<organism evidence="9 10">
    <name type="scientific">Petrolisthes manimaculis</name>
    <dbReference type="NCBI Taxonomy" id="1843537"/>
    <lineage>
        <taxon>Eukaryota</taxon>
        <taxon>Metazoa</taxon>
        <taxon>Ecdysozoa</taxon>
        <taxon>Arthropoda</taxon>
        <taxon>Crustacea</taxon>
        <taxon>Multicrustacea</taxon>
        <taxon>Malacostraca</taxon>
        <taxon>Eumalacostraca</taxon>
        <taxon>Eucarida</taxon>
        <taxon>Decapoda</taxon>
        <taxon>Pleocyemata</taxon>
        <taxon>Anomura</taxon>
        <taxon>Galatheoidea</taxon>
        <taxon>Porcellanidae</taxon>
        <taxon>Petrolisthes</taxon>
    </lineage>
</organism>
<evidence type="ECO:0000256" key="3">
    <source>
        <dbReference type="ARBA" id="ARBA00022741"/>
    </source>
</evidence>
<comment type="caution">
    <text evidence="7">Lacks conserved residue(s) required for the propagation of feature annotation.</text>
</comment>